<organism evidence="8 9">
    <name type="scientific">Cinara cedri</name>
    <dbReference type="NCBI Taxonomy" id="506608"/>
    <lineage>
        <taxon>Eukaryota</taxon>
        <taxon>Metazoa</taxon>
        <taxon>Ecdysozoa</taxon>
        <taxon>Arthropoda</taxon>
        <taxon>Hexapoda</taxon>
        <taxon>Insecta</taxon>
        <taxon>Pterygota</taxon>
        <taxon>Neoptera</taxon>
        <taxon>Paraneoptera</taxon>
        <taxon>Hemiptera</taxon>
        <taxon>Sternorrhyncha</taxon>
        <taxon>Aphidomorpha</taxon>
        <taxon>Aphidoidea</taxon>
        <taxon>Aphididae</taxon>
        <taxon>Lachninae</taxon>
        <taxon>Cinara</taxon>
    </lineage>
</organism>
<evidence type="ECO:0000259" key="7">
    <source>
        <dbReference type="Pfam" id="PF01929"/>
    </source>
</evidence>
<sequence>MPFKRFVETGRVVYVVEGPYKGKICCIVDCIDQKTVLVDGPESGVPRSKMRISQIHLTKFKVNFPYNGSTRTVRQAWIKSDLSNLWIKSRWAEKAANREKRASLGDFERFKLKRARRIRNKIRTNVYQALFNKTYCPKKKVVKKPKEEVKAE</sequence>
<evidence type="ECO:0000313" key="9">
    <source>
        <dbReference type="Proteomes" id="UP000325440"/>
    </source>
</evidence>
<evidence type="ECO:0000256" key="2">
    <source>
        <dbReference type="ARBA" id="ARBA00022980"/>
    </source>
</evidence>
<dbReference type="InterPro" id="IPR008991">
    <property type="entry name" value="Translation_prot_SH3-like_sf"/>
</dbReference>
<dbReference type="AlphaFoldDB" id="A0A5E4N752"/>
<dbReference type="GO" id="GO:0006412">
    <property type="term" value="P:translation"/>
    <property type="evidence" value="ECO:0007669"/>
    <property type="project" value="InterPro"/>
</dbReference>
<dbReference type="GO" id="GO:0022625">
    <property type="term" value="C:cytosolic large ribosomal subunit"/>
    <property type="evidence" value="ECO:0007669"/>
    <property type="project" value="TreeGrafter"/>
</dbReference>
<dbReference type="Proteomes" id="UP000325440">
    <property type="component" value="Unassembled WGS sequence"/>
</dbReference>
<evidence type="ECO:0000256" key="3">
    <source>
        <dbReference type="ARBA" id="ARBA00023274"/>
    </source>
</evidence>
<dbReference type="InterPro" id="IPR002784">
    <property type="entry name" value="Ribosomal_eL14_dom"/>
</dbReference>
<dbReference type="InterPro" id="IPR005824">
    <property type="entry name" value="KOW"/>
</dbReference>
<comment type="similarity">
    <text evidence="1">Belongs to the eukaryotic ribosomal protein eL14 family.</text>
</comment>
<dbReference type="GO" id="GO:0003723">
    <property type="term" value="F:RNA binding"/>
    <property type="evidence" value="ECO:0007669"/>
    <property type="project" value="InterPro"/>
</dbReference>
<feature type="domain" description="Large ribosomal subunit protein eL14" evidence="7">
    <location>
        <begin position="46"/>
        <end position="120"/>
    </location>
</feature>
<dbReference type="Gene3D" id="6.10.250.2270">
    <property type="match status" value="1"/>
</dbReference>
<accession>A0A5E4N752</accession>
<protein>
    <recommendedName>
        <fullName evidence="4">Large ribosomal subunit protein eL14</fullName>
    </recommendedName>
    <alternativeName>
        <fullName evidence="5">60S ribosomal protein L14</fullName>
    </alternativeName>
</protein>
<proteinExistence type="inferred from homology"/>
<dbReference type="InterPro" id="IPR014722">
    <property type="entry name" value="Rib_uL2_dom2"/>
</dbReference>
<dbReference type="GO" id="GO:0042273">
    <property type="term" value="P:ribosomal large subunit biogenesis"/>
    <property type="evidence" value="ECO:0007669"/>
    <property type="project" value="TreeGrafter"/>
</dbReference>
<dbReference type="PANTHER" id="PTHR11127:SF2">
    <property type="entry name" value="LARGE RIBOSOMAL SUBUNIT PROTEIN EL14"/>
    <property type="match status" value="1"/>
</dbReference>
<keyword evidence="9" id="KW-1185">Reference proteome</keyword>
<evidence type="ECO:0000256" key="1">
    <source>
        <dbReference type="ARBA" id="ARBA00006592"/>
    </source>
</evidence>
<dbReference type="SUPFAM" id="SSF50104">
    <property type="entry name" value="Translation proteins SH3-like domain"/>
    <property type="match status" value="1"/>
</dbReference>
<dbReference type="Gene3D" id="2.30.30.30">
    <property type="match status" value="1"/>
</dbReference>
<dbReference type="Pfam" id="PF01929">
    <property type="entry name" value="Ribosomal_L14e"/>
    <property type="match status" value="1"/>
</dbReference>
<name>A0A5E4N752_9HEMI</name>
<reference evidence="8 9" key="1">
    <citation type="submission" date="2019-08" db="EMBL/GenBank/DDBJ databases">
        <authorList>
            <person name="Alioto T."/>
            <person name="Alioto T."/>
            <person name="Gomez Garrido J."/>
        </authorList>
    </citation>
    <scope>NUCLEOTIDE SEQUENCE [LARGE SCALE GENOMIC DNA]</scope>
</reference>
<dbReference type="GO" id="GO:0003735">
    <property type="term" value="F:structural constituent of ribosome"/>
    <property type="evidence" value="ECO:0007669"/>
    <property type="project" value="InterPro"/>
</dbReference>
<keyword evidence="3" id="KW-0687">Ribonucleoprotein</keyword>
<evidence type="ECO:0000259" key="6">
    <source>
        <dbReference type="Pfam" id="PF00467"/>
    </source>
</evidence>
<dbReference type="EMBL" id="CABPRJ010001895">
    <property type="protein sequence ID" value="VVC39418.1"/>
    <property type="molecule type" value="Genomic_DNA"/>
</dbReference>
<dbReference type="Pfam" id="PF00467">
    <property type="entry name" value="KOW"/>
    <property type="match status" value="1"/>
</dbReference>
<dbReference type="PANTHER" id="PTHR11127">
    <property type="entry name" value="60S RIBOSOMAL PROTEIN L14"/>
    <property type="match status" value="1"/>
</dbReference>
<evidence type="ECO:0000313" key="8">
    <source>
        <dbReference type="EMBL" id="VVC39418.1"/>
    </source>
</evidence>
<keyword evidence="2 8" id="KW-0689">Ribosomal protein</keyword>
<evidence type="ECO:0000256" key="5">
    <source>
        <dbReference type="ARBA" id="ARBA00035318"/>
    </source>
</evidence>
<dbReference type="CDD" id="cd23702">
    <property type="entry name" value="eL14"/>
    <property type="match status" value="1"/>
</dbReference>
<dbReference type="InterPro" id="IPR039660">
    <property type="entry name" value="Ribosomal_eL14"/>
</dbReference>
<gene>
    <name evidence="8" type="ORF">CINCED_3A021652</name>
</gene>
<feature type="domain" description="KOW" evidence="6">
    <location>
        <begin position="10"/>
        <end position="39"/>
    </location>
</feature>
<dbReference type="OrthoDB" id="1875589at2759"/>
<evidence type="ECO:0000256" key="4">
    <source>
        <dbReference type="ARBA" id="ARBA00035215"/>
    </source>
</evidence>